<evidence type="ECO:0008006" key="3">
    <source>
        <dbReference type="Google" id="ProtNLM"/>
    </source>
</evidence>
<dbReference type="GO" id="GO:0006281">
    <property type="term" value="P:DNA repair"/>
    <property type="evidence" value="ECO:0007669"/>
    <property type="project" value="InterPro"/>
</dbReference>
<comment type="caution">
    <text evidence="1">The sequence shown here is derived from an EMBL/GenBank/DDBJ whole genome shotgun (WGS) entry which is preliminary data.</text>
</comment>
<feature type="non-terminal residue" evidence="1">
    <location>
        <position position="1"/>
    </location>
</feature>
<protein>
    <recommendedName>
        <fullName evidence="3">DNA repair protein RecO</fullName>
    </recommendedName>
</protein>
<dbReference type="Pfam" id="PF02565">
    <property type="entry name" value="RecO_C"/>
    <property type="match status" value="1"/>
</dbReference>
<dbReference type="GO" id="GO:0006310">
    <property type="term" value="P:DNA recombination"/>
    <property type="evidence" value="ECO:0007669"/>
    <property type="project" value="InterPro"/>
</dbReference>
<organism evidence="1 2">
    <name type="scientific">Aerophobetes bacterium</name>
    <dbReference type="NCBI Taxonomy" id="2030807"/>
    <lineage>
        <taxon>Bacteria</taxon>
        <taxon>Candidatus Aerophobota</taxon>
    </lineage>
</organism>
<dbReference type="AlphaFoldDB" id="A0A523ZH00"/>
<dbReference type="InterPro" id="IPR003717">
    <property type="entry name" value="RecO"/>
</dbReference>
<dbReference type="Proteomes" id="UP000316674">
    <property type="component" value="Unassembled WGS sequence"/>
</dbReference>
<gene>
    <name evidence="1" type="ORF">E3I16_01355</name>
</gene>
<dbReference type="SUPFAM" id="SSF57863">
    <property type="entry name" value="ArfGap/RecO-like zinc finger"/>
    <property type="match status" value="1"/>
</dbReference>
<accession>A0A523ZH00</accession>
<sequence>CEKKVSSTSYFYFSLRLGGLLCQNCKSIDGSRVTLSREAFLLMKRLLFLKLEEISGEKINKEIVKETEVVLRTYLSYQGQIKMPDSYFIHNFKKLELMQTAG</sequence>
<dbReference type="EMBL" id="SOHY01000088">
    <property type="protein sequence ID" value="TEU03056.1"/>
    <property type="molecule type" value="Genomic_DNA"/>
</dbReference>
<name>A0A523ZH00_UNCAE</name>
<reference evidence="1 2" key="1">
    <citation type="submission" date="2019-03" db="EMBL/GenBank/DDBJ databases">
        <title>Metabolic potential of uncultured bacteria and archaea associated with petroleum seepage in deep-sea sediments.</title>
        <authorList>
            <person name="Dong X."/>
            <person name="Hubert C."/>
        </authorList>
    </citation>
    <scope>NUCLEOTIDE SEQUENCE [LARGE SCALE GENOMIC DNA]</scope>
    <source>
        <strain evidence="1">E26_bin6</strain>
    </source>
</reference>
<evidence type="ECO:0000313" key="1">
    <source>
        <dbReference type="EMBL" id="TEU03056.1"/>
    </source>
</evidence>
<dbReference type="InterPro" id="IPR037278">
    <property type="entry name" value="ARFGAP/RecO"/>
</dbReference>
<proteinExistence type="predicted"/>
<evidence type="ECO:0000313" key="2">
    <source>
        <dbReference type="Proteomes" id="UP000316674"/>
    </source>
</evidence>